<feature type="transmembrane region" description="Helical" evidence="2">
    <location>
        <begin position="223"/>
        <end position="241"/>
    </location>
</feature>
<keyword evidence="4" id="KW-1185">Reference proteome</keyword>
<proteinExistence type="predicted"/>
<keyword evidence="2" id="KW-0812">Transmembrane</keyword>
<dbReference type="Proteomes" id="UP000054937">
    <property type="component" value="Unassembled WGS sequence"/>
</dbReference>
<sequence>MCFTQNQSGIFALIGLGLACYVKFNTSNTRLAVGVFWFFLMEFLQYWQYFWIDQCDHPVNKVLTFAGYVHICFQPYFTHIINSALTKNPKMLNQYTIILRMCLLGGFIFLLRAVLYDFLPQYQTPVSSAYTKWAGLTPAEGSFETREWLRGEALCTYKGNYHLSWSVPMLDTTYWIPGASLHSFLMFGPFFVMRKSMIIQGFFLWLTGPFLSTYFTDNLQEQASVWCFFSISQIAIMLFLIRKTLVLKWSKNGQQIKDTPYPKESSKSKKSVKAQ</sequence>
<evidence type="ECO:0000256" key="1">
    <source>
        <dbReference type="SAM" id="MobiDB-lite"/>
    </source>
</evidence>
<feature type="transmembrane region" description="Helical" evidence="2">
    <location>
        <begin position="97"/>
        <end position="115"/>
    </location>
</feature>
<feature type="region of interest" description="Disordered" evidence="1">
    <location>
        <begin position="256"/>
        <end position="275"/>
    </location>
</feature>
<feature type="transmembrane region" description="Helical" evidence="2">
    <location>
        <begin position="174"/>
        <end position="192"/>
    </location>
</feature>
<evidence type="ECO:0000313" key="4">
    <source>
        <dbReference type="Proteomes" id="UP000054937"/>
    </source>
</evidence>
<feature type="transmembrane region" description="Helical" evidence="2">
    <location>
        <begin position="62"/>
        <end position="85"/>
    </location>
</feature>
<organism evidence="3 4">
    <name type="scientific">Pseudocohnilembus persalinus</name>
    <name type="common">Ciliate</name>
    <dbReference type="NCBI Taxonomy" id="266149"/>
    <lineage>
        <taxon>Eukaryota</taxon>
        <taxon>Sar</taxon>
        <taxon>Alveolata</taxon>
        <taxon>Ciliophora</taxon>
        <taxon>Intramacronucleata</taxon>
        <taxon>Oligohymenophorea</taxon>
        <taxon>Scuticociliatia</taxon>
        <taxon>Philasterida</taxon>
        <taxon>Pseudocohnilembidae</taxon>
        <taxon>Pseudocohnilembus</taxon>
    </lineage>
</organism>
<dbReference type="Pfam" id="PF19069">
    <property type="entry name" value="DUF5765"/>
    <property type="match status" value="1"/>
</dbReference>
<keyword evidence="2" id="KW-1133">Transmembrane helix</keyword>
<dbReference type="InterPro" id="IPR043912">
    <property type="entry name" value="DUF5765"/>
</dbReference>
<dbReference type="AlphaFoldDB" id="A0A0V0QZY8"/>
<dbReference type="OrthoDB" id="10267839at2759"/>
<dbReference type="InParanoid" id="A0A0V0QZY8"/>
<evidence type="ECO:0000313" key="3">
    <source>
        <dbReference type="EMBL" id="KRX07610.1"/>
    </source>
</evidence>
<feature type="transmembrane region" description="Helical" evidence="2">
    <location>
        <begin position="199"/>
        <end position="217"/>
    </location>
</feature>
<feature type="transmembrane region" description="Helical" evidence="2">
    <location>
        <begin position="31"/>
        <end position="50"/>
    </location>
</feature>
<accession>A0A0V0QZY8</accession>
<keyword evidence="2" id="KW-0472">Membrane</keyword>
<comment type="caution">
    <text evidence="3">The sequence shown here is derived from an EMBL/GenBank/DDBJ whole genome shotgun (WGS) entry which is preliminary data.</text>
</comment>
<protein>
    <submittedName>
        <fullName evidence="3">Uncharacterized protein</fullName>
    </submittedName>
</protein>
<reference evidence="3 4" key="1">
    <citation type="journal article" date="2015" name="Sci. Rep.">
        <title>Genome of the facultative scuticociliatosis pathogen Pseudocohnilembus persalinus provides insight into its virulence through horizontal gene transfer.</title>
        <authorList>
            <person name="Xiong J."/>
            <person name="Wang G."/>
            <person name="Cheng J."/>
            <person name="Tian M."/>
            <person name="Pan X."/>
            <person name="Warren A."/>
            <person name="Jiang C."/>
            <person name="Yuan D."/>
            <person name="Miao W."/>
        </authorList>
    </citation>
    <scope>NUCLEOTIDE SEQUENCE [LARGE SCALE GENOMIC DNA]</scope>
    <source>
        <strain evidence="3">36N120E</strain>
    </source>
</reference>
<name>A0A0V0QZY8_PSEPJ</name>
<dbReference type="EMBL" id="LDAU01000082">
    <property type="protein sequence ID" value="KRX07610.1"/>
    <property type="molecule type" value="Genomic_DNA"/>
</dbReference>
<evidence type="ECO:0000256" key="2">
    <source>
        <dbReference type="SAM" id="Phobius"/>
    </source>
</evidence>
<dbReference type="OMA" id="WHIAWQM"/>
<gene>
    <name evidence="3" type="ORF">PPERSA_11159</name>
</gene>